<gene>
    <name evidence="9" type="ordered locus">Mvan_4096</name>
</gene>
<dbReference type="EMBL" id="CP000511">
    <property type="protein sequence ID" value="ABM14873.1"/>
    <property type="molecule type" value="Genomic_DNA"/>
</dbReference>
<comment type="similarity">
    <text evidence="2">Belongs to the MmpS family.</text>
</comment>
<dbReference type="Gene3D" id="2.60.40.2880">
    <property type="entry name" value="MmpS1-5, C-terminal soluble domain"/>
    <property type="match status" value="1"/>
</dbReference>
<feature type="compositionally biased region" description="Low complexity" evidence="7">
    <location>
        <begin position="90"/>
        <end position="103"/>
    </location>
</feature>
<keyword evidence="4 8" id="KW-0812">Transmembrane</keyword>
<keyword evidence="10" id="KW-1185">Reference proteome</keyword>
<feature type="transmembrane region" description="Helical" evidence="8">
    <location>
        <begin position="116"/>
        <end position="138"/>
    </location>
</feature>
<name>A1TCH3_MYCVP</name>
<dbReference type="KEGG" id="mva:Mvan_4096"/>
<feature type="region of interest" description="Disordered" evidence="7">
    <location>
        <begin position="1"/>
        <end position="111"/>
    </location>
</feature>
<organism evidence="9 10">
    <name type="scientific">Mycolicibacterium vanbaalenii (strain DSM 7251 / JCM 13017 / BCRC 16820 / KCTC 9966 / NRRL B-24157 / PYR-1)</name>
    <name type="common">Mycobacterium vanbaalenii</name>
    <dbReference type="NCBI Taxonomy" id="350058"/>
    <lineage>
        <taxon>Bacteria</taxon>
        <taxon>Bacillati</taxon>
        <taxon>Actinomycetota</taxon>
        <taxon>Actinomycetes</taxon>
        <taxon>Mycobacteriales</taxon>
        <taxon>Mycobacteriaceae</taxon>
        <taxon>Mycolicibacterium</taxon>
    </lineage>
</organism>
<dbReference type="AlphaFoldDB" id="A1TCH3"/>
<dbReference type="GO" id="GO:0005886">
    <property type="term" value="C:plasma membrane"/>
    <property type="evidence" value="ECO:0007669"/>
    <property type="project" value="UniProtKB-SubCell"/>
</dbReference>
<proteinExistence type="inferred from homology"/>
<evidence type="ECO:0000313" key="9">
    <source>
        <dbReference type="EMBL" id="ABM14873.1"/>
    </source>
</evidence>
<keyword evidence="5 8" id="KW-1133">Transmembrane helix</keyword>
<feature type="compositionally biased region" description="Pro residues" evidence="7">
    <location>
        <begin position="171"/>
        <end position="196"/>
    </location>
</feature>
<evidence type="ECO:0000256" key="2">
    <source>
        <dbReference type="ARBA" id="ARBA00007531"/>
    </source>
</evidence>
<feature type="compositionally biased region" description="Pro residues" evidence="7">
    <location>
        <begin position="60"/>
        <end position="71"/>
    </location>
</feature>
<dbReference type="Proteomes" id="UP000009159">
    <property type="component" value="Chromosome"/>
</dbReference>
<accession>A1TCH3</accession>
<dbReference type="eggNOG" id="ENOG5031DNG">
    <property type="taxonomic scope" value="Bacteria"/>
</dbReference>
<feature type="compositionally biased region" description="Basic and acidic residues" evidence="7">
    <location>
        <begin position="8"/>
        <end position="32"/>
    </location>
</feature>
<dbReference type="InterPro" id="IPR038468">
    <property type="entry name" value="MmpS_C"/>
</dbReference>
<feature type="region of interest" description="Disordered" evidence="7">
    <location>
        <begin position="149"/>
        <end position="201"/>
    </location>
</feature>
<reference evidence="9" key="1">
    <citation type="submission" date="2006-12" db="EMBL/GenBank/DDBJ databases">
        <title>Complete sequence of Mycobacterium vanbaalenii PYR-1.</title>
        <authorList>
            <consortium name="US DOE Joint Genome Institute"/>
            <person name="Copeland A."/>
            <person name="Lucas S."/>
            <person name="Lapidus A."/>
            <person name="Barry K."/>
            <person name="Detter J.C."/>
            <person name="Glavina del Rio T."/>
            <person name="Hammon N."/>
            <person name="Israni S."/>
            <person name="Dalin E."/>
            <person name="Tice H."/>
            <person name="Pitluck S."/>
            <person name="Singan V."/>
            <person name="Schmutz J."/>
            <person name="Larimer F."/>
            <person name="Land M."/>
            <person name="Hauser L."/>
            <person name="Kyrpides N."/>
            <person name="Anderson I.J."/>
            <person name="Miller C."/>
            <person name="Richardson P."/>
        </authorList>
    </citation>
    <scope>NUCLEOTIDE SEQUENCE [LARGE SCALE GENOMIC DNA]</scope>
    <source>
        <strain evidence="9">PYR-1</strain>
    </source>
</reference>
<sequence>MGMTDSPSRGREERSGLGGREEQSGLGGREEQSGLGGRGEQSGWGYPGYSDPAYASQTPYAPPYQAPPGPRPTERLPAYSPYGQDPYATGQYPPQYPPQGYGSEPPPPEDPKSPRWLWIVAGLAVLTVIGLVIALVIVNSSRQQPVAITPLPSAPEPSYPTPAPTTTSRPPTRPSTPVLPAPTLPSAPRTTPPTEPTVPGATDAVVYTVDGNGRAINITYVDTGGLLQTEFNVMLPWSKEVSLPAPGEGSASISIINVGREVTCSITVNGVQLDERTGAGLTICTSTG</sequence>
<comment type="subcellular location">
    <subcellularLocation>
        <location evidence="1">Cell membrane</location>
    </subcellularLocation>
</comment>
<evidence type="ECO:0000256" key="4">
    <source>
        <dbReference type="ARBA" id="ARBA00022692"/>
    </source>
</evidence>
<keyword evidence="3" id="KW-1003">Cell membrane</keyword>
<evidence type="ECO:0000256" key="6">
    <source>
        <dbReference type="ARBA" id="ARBA00023136"/>
    </source>
</evidence>
<feature type="compositionally biased region" description="Pro residues" evidence="7">
    <location>
        <begin position="152"/>
        <end position="163"/>
    </location>
</feature>
<dbReference type="STRING" id="350058.Mvan_4096"/>
<protein>
    <submittedName>
        <fullName evidence="9">Conserved proline rich membrane protein</fullName>
    </submittedName>
</protein>
<dbReference type="InterPro" id="IPR008693">
    <property type="entry name" value="MmpS"/>
</dbReference>
<dbReference type="HOGENOM" id="CLU_094552_0_0_11"/>
<feature type="compositionally biased region" description="Gly residues" evidence="7">
    <location>
        <begin position="34"/>
        <end position="46"/>
    </location>
</feature>
<evidence type="ECO:0000256" key="1">
    <source>
        <dbReference type="ARBA" id="ARBA00004236"/>
    </source>
</evidence>
<dbReference type="Pfam" id="PF05423">
    <property type="entry name" value="Mycobact_memb"/>
    <property type="match status" value="1"/>
</dbReference>
<keyword evidence="6 8" id="KW-0472">Membrane</keyword>
<evidence type="ECO:0000256" key="8">
    <source>
        <dbReference type="SAM" id="Phobius"/>
    </source>
</evidence>
<evidence type="ECO:0000256" key="3">
    <source>
        <dbReference type="ARBA" id="ARBA00022475"/>
    </source>
</evidence>
<evidence type="ECO:0000256" key="5">
    <source>
        <dbReference type="ARBA" id="ARBA00022989"/>
    </source>
</evidence>
<evidence type="ECO:0000256" key="7">
    <source>
        <dbReference type="SAM" id="MobiDB-lite"/>
    </source>
</evidence>
<evidence type="ECO:0000313" key="10">
    <source>
        <dbReference type="Proteomes" id="UP000009159"/>
    </source>
</evidence>